<evidence type="ECO:0008006" key="3">
    <source>
        <dbReference type="Google" id="ProtNLM"/>
    </source>
</evidence>
<accession>A0A6P6WZE0</accession>
<evidence type="ECO:0000313" key="1">
    <source>
        <dbReference type="Proteomes" id="UP001652660"/>
    </source>
</evidence>
<name>A0A6P6WZE0_COFAR</name>
<dbReference type="InterPro" id="IPR043502">
    <property type="entry name" value="DNA/RNA_pol_sf"/>
</dbReference>
<dbReference type="SUPFAM" id="SSF56219">
    <property type="entry name" value="DNase I-like"/>
    <property type="match status" value="1"/>
</dbReference>
<dbReference type="AlphaFoldDB" id="A0A6P6WZE0"/>
<keyword evidence="1" id="KW-1185">Reference proteome</keyword>
<dbReference type="PANTHER" id="PTHR46890">
    <property type="entry name" value="NON-LTR RETROLELEMENT REVERSE TRANSCRIPTASE-LIKE PROTEIN-RELATED"/>
    <property type="match status" value="1"/>
</dbReference>
<gene>
    <name evidence="2" type="primary">LOC113737716</name>
</gene>
<dbReference type="SUPFAM" id="SSF56672">
    <property type="entry name" value="DNA/RNA polymerases"/>
    <property type="match status" value="1"/>
</dbReference>
<dbReference type="InterPro" id="IPR052343">
    <property type="entry name" value="Retrotransposon-Effector_Assoc"/>
</dbReference>
<organism evidence="1 2">
    <name type="scientific">Coffea arabica</name>
    <name type="common">Arabian coffee</name>
    <dbReference type="NCBI Taxonomy" id="13443"/>
    <lineage>
        <taxon>Eukaryota</taxon>
        <taxon>Viridiplantae</taxon>
        <taxon>Streptophyta</taxon>
        <taxon>Embryophyta</taxon>
        <taxon>Tracheophyta</taxon>
        <taxon>Spermatophyta</taxon>
        <taxon>Magnoliopsida</taxon>
        <taxon>eudicotyledons</taxon>
        <taxon>Gunneridae</taxon>
        <taxon>Pentapetalae</taxon>
        <taxon>asterids</taxon>
        <taxon>lamiids</taxon>
        <taxon>Gentianales</taxon>
        <taxon>Rubiaceae</taxon>
        <taxon>Ixoroideae</taxon>
        <taxon>Gardenieae complex</taxon>
        <taxon>Bertiereae - Coffeeae clade</taxon>
        <taxon>Coffeeae</taxon>
        <taxon>Coffea</taxon>
    </lineage>
</organism>
<dbReference type="PANTHER" id="PTHR46890:SF48">
    <property type="entry name" value="RNA-DIRECTED DNA POLYMERASE"/>
    <property type="match status" value="1"/>
</dbReference>
<dbReference type="OrthoDB" id="1111338at2759"/>
<protein>
    <recommendedName>
        <fullName evidence="3">Reverse transcriptase domain-containing protein</fullName>
    </recommendedName>
</protein>
<dbReference type="Proteomes" id="UP001652660">
    <property type="component" value="Chromosome 1c"/>
</dbReference>
<reference evidence="2" key="2">
    <citation type="submission" date="2025-08" db="UniProtKB">
        <authorList>
            <consortium name="RefSeq"/>
        </authorList>
    </citation>
    <scope>IDENTIFICATION</scope>
    <source>
        <tissue evidence="2">Leaves</tissue>
    </source>
</reference>
<evidence type="ECO:0000313" key="2">
    <source>
        <dbReference type="RefSeq" id="XP_027120700.2"/>
    </source>
</evidence>
<dbReference type="GeneID" id="113737716"/>
<reference evidence="1" key="1">
    <citation type="journal article" date="2025" name="Foods">
        <title>Unveiling the Microbial Signatures of Arabica Coffee Cherries: Insights into Ripeness Specific Diversity, Functional Traits, and Implications for Quality and Safety.</title>
        <authorList>
            <consortium name="RefSeq"/>
            <person name="Tenea G.N."/>
            <person name="Cifuentes V."/>
            <person name="Reyes P."/>
            <person name="Cevallos-Vallejos M."/>
        </authorList>
    </citation>
    <scope>NUCLEOTIDE SEQUENCE [LARGE SCALE GENOMIC DNA]</scope>
</reference>
<dbReference type="InterPro" id="IPR036691">
    <property type="entry name" value="Endo/exonu/phosph_ase_sf"/>
</dbReference>
<sequence>MEGAEVFDAGFSGSRFTWCNNRQRRDRIWKQLDRVLINGAFTESAPSLAMTHLARHPSDHAPVMISFTSRMDNKPRAFRFLNLWTSHPGLLDVVKQAWQVECPGSPLRALCSKLLRTMRAMQEWNKGIVGNVFEAVRRAEALVLAAESRTESDGSVEAQVELSKAQAELRHALLNEEKFWGQKAKVKWLRYGDRNSRYFHATVQQRKAEKVTLEACPTPEEVKKVVFELDGDSAAGPDGFTSQFFTFAWDIIAKDVYNAVLSLFCGAELPRFLTSTSIVLIPKVPSPHDFSKYRPISLCNFFNKVLSRILADRLARILPKILSPQQIGFVKGRNITENYLLAQELMSGLGTRPGERSVKTRYDKGV</sequence>
<dbReference type="RefSeq" id="XP_027120700.2">
    <property type="nucleotide sequence ID" value="XM_027264899.2"/>
</dbReference>
<proteinExistence type="predicted"/>